<feature type="non-terminal residue" evidence="1">
    <location>
        <position position="81"/>
    </location>
</feature>
<proteinExistence type="predicted"/>
<evidence type="ECO:0000313" key="1">
    <source>
        <dbReference type="EMBL" id="KAJ2920670.1"/>
    </source>
</evidence>
<organism evidence="1 2">
    <name type="scientific">Candolleomyces eurysporus</name>
    <dbReference type="NCBI Taxonomy" id="2828524"/>
    <lineage>
        <taxon>Eukaryota</taxon>
        <taxon>Fungi</taxon>
        <taxon>Dikarya</taxon>
        <taxon>Basidiomycota</taxon>
        <taxon>Agaricomycotina</taxon>
        <taxon>Agaricomycetes</taxon>
        <taxon>Agaricomycetidae</taxon>
        <taxon>Agaricales</taxon>
        <taxon>Agaricineae</taxon>
        <taxon>Psathyrellaceae</taxon>
        <taxon>Candolleomyces</taxon>
    </lineage>
</organism>
<reference evidence="1" key="1">
    <citation type="submission" date="2022-06" db="EMBL/GenBank/DDBJ databases">
        <title>Genome Sequence of Candolleomyces eurysporus.</title>
        <authorList>
            <person name="Buettner E."/>
        </authorList>
    </citation>
    <scope>NUCLEOTIDE SEQUENCE</scope>
    <source>
        <strain evidence="1">VTCC 930004</strain>
    </source>
</reference>
<dbReference type="AlphaFoldDB" id="A0A9W8IQ16"/>
<sequence length="81" mass="8687">MPPKKTTPPLDADAVLLDFASQEPLVVKVINAEAKKLVQLRKDAGAEFQADGAVSKSTVFLMKAALRAIVLLFDVCPLLLP</sequence>
<comment type="caution">
    <text evidence="1">The sequence shown here is derived from an EMBL/GenBank/DDBJ whole genome shotgun (WGS) entry which is preliminary data.</text>
</comment>
<evidence type="ECO:0000313" key="2">
    <source>
        <dbReference type="Proteomes" id="UP001140091"/>
    </source>
</evidence>
<gene>
    <name evidence="1" type="ORF">H1R20_g16423</name>
</gene>
<name>A0A9W8IQ16_9AGAR</name>
<accession>A0A9W8IQ16</accession>
<dbReference type="EMBL" id="JANBPK010001811">
    <property type="protein sequence ID" value="KAJ2920670.1"/>
    <property type="molecule type" value="Genomic_DNA"/>
</dbReference>
<keyword evidence="2" id="KW-1185">Reference proteome</keyword>
<dbReference type="Proteomes" id="UP001140091">
    <property type="component" value="Unassembled WGS sequence"/>
</dbReference>
<protein>
    <submittedName>
        <fullName evidence="1">Uncharacterized protein</fullName>
    </submittedName>
</protein>